<name>A0A4S2M5F5_OPIFE</name>
<comment type="caution">
    <text evidence="2">The sequence shown here is derived from an EMBL/GenBank/DDBJ whole genome shotgun (WGS) entry which is preliminary data.</text>
</comment>
<feature type="non-terminal residue" evidence="2">
    <location>
        <position position="1"/>
    </location>
</feature>
<sequence length="97" mass="10592">GSEFTQGGGPKTALGTEPTKGYLAEPDETVHETRFAAAEYPAPRLCECFVLTLHNKMIGTRRGGRIWKSNSTTPLSHEELILTCNSSKRNLNSLSRG</sequence>
<organism evidence="2 3">
    <name type="scientific">Opisthorchis felineus</name>
    <dbReference type="NCBI Taxonomy" id="147828"/>
    <lineage>
        <taxon>Eukaryota</taxon>
        <taxon>Metazoa</taxon>
        <taxon>Spiralia</taxon>
        <taxon>Lophotrochozoa</taxon>
        <taxon>Platyhelminthes</taxon>
        <taxon>Trematoda</taxon>
        <taxon>Digenea</taxon>
        <taxon>Opisthorchiida</taxon>
        <taxon>Opisthorchiata</taxon>
        <taxon>Opisthorchiidae</taxon>
        <taxon>Opisthorchis</taxon>
    </lineage>
</organism>
<protein>
    <submittedName>
        <fullName evidence="2">Uncharacterized protein</fullName>
    </submittedName>
</protein>
<proteinExistence type="predicted"/>
<gene>
    <name evidence="2" type="ORF">CRM22_002558</name>
</gene>
<feature type="region of interest" description="Disordered" evidence="1">
    <location>
        <begin position="1"/>
        <end position="22"/>
    </location>
</feature>
<dbReference type="Proteomes" id="UP000308267">
    <property type="component" value="Unassembled WGS sequence"/>
</dbReference>
<feature type="compositionally biased region" description="Gly residues" evidence="1">
    <location>
        <begin position="1"/>
        <end position="10"/>
    </location>
</feature>
<evidence type="ECO:0000313" key="2">
    <source>
        <dbReference type="EMBL" id="TGZ71581.1"/>
    </source>
</evidence>
<evidence type="ECO:0000256" key="1">
    <source>
        <dbReference type="SAM" id="MobiDB-lite"/>
    </source>
</evidence>
<dbReference type="AlphaFoldDB" id="A0A4S2M5F5"/>
<keyword evidence="3" id="KW-1185">Reference proteome</keyword>
<reference evidence="2 3" key="1">
    <citation type="journal article" date="2019" name="BMC Genomics">
        <title>New insights from Opisthorchis felineus genome: update on genomics of the epidemiologically important liver flukes.</title>
        <authorList>
            <person name="Ershov N.I."/>
            <person name="Mordvinov V.A."/>
            <person name="Prokhortchouk E.B."/>
            <person name="Pakharukova M.Y."/>
            <person name="Gunbin K.V."/>
            <person name="Ustyantsev K."/>
            <person name="Genaev M.A."/>
            <person name="Blinov A.G."/>
            <person name="Mazur A."/>
            <person name="Boulygina E."/>
            <person name="Tsygankova S."/>
            <person name="Khrameeva E."/>
            <person name="Chekanov N."/>
            <person name="Fan G."/>
            <person name="Xiao A."/>
            <person name="Zhang H."/>
            <person name="Xu X."/>
            <person name="Yang H."/>
            <person name="Solovyev V."/>
            <person name="Lee S.M."/>
            <person name="Liu X."/>
            <person name="Afonnikov D.A."/>
            <person name="Skryabin K.G."/>
        </authorList>
    </citation>
    <scope>NUCLEOTIDE SEQUENCE [LARGE SCALE GENOMIC DNA]</scope>
    <source>
        <strain evidence="2">AK-0245</strain>
        <tissue evidence="2">Whole organism</tissue>
    </source>
</reference>
<accession>A0A4S2M5F5</accession>
<evidence type="ECO:0000313" key="3">
    <source>
        <dbReference type="Proteomes" id="UP000308267"/>
    </source>
</evidence>
<dbReference type="EMBL" id="SJOL01004474">
    <property type="protein sequence ID" value="TGZ71581.1"/>
    <property type="molecule type" value="Genomic_DNA"/>
</dbReference>